<feature type="domain" description="CMP/dCMP-type deaminase" evidence="4">
    <location>
        <begin position="6"/>
        <end position="138"/>
    </location>
</feature>
<accession>A0A9R1VIF3</accession>
<keyword evidence="2" id="KW-0378">Hydrolase</keyword>
<dbReference type="EMBL" id="NBSK02000005">
    <property type="protein sequence ID" value="KAJ0205365.1"/>
    <property type="molecule type" value="Genomic_DNA"/>
</dbReference>
<evidence type="ECO:0000256" key="2">
    <source>
        <dbReference type="ARBA" id="ARBA00022801"/>
    </source>
</evidence>
<keyword evidence="6" id="KW-1185">Reference proteome</keyword>
<name>A0A9R1VIF3_LACSA</name>
<dbReference type="GO" id="GO:0052717">
    <property type="term" value="F:tRNA-specific adenosine-34 deaminase activity"/>
    <property type="evidence" value="ECO:0000318"/>
    <property type="project" value="GO_Central"/>
</dbReference>
<dbReference type="Gene3D" id="3.40.140.10">
    <property type="entry name" value="Cytidine Deaminase, domain 2"/>
    <property type="match status" value="1"/>
</dbReference>
<dbReference type="Pfam" id="PF00383">
    <property type="entry name" value="dCMP_cyt_deam_1"/>
    <property type="match status" value="1"/>
</dbReference>
<dbReference type="PROSITE" id="PS51747">
    <property type="entry name" value="CYT_DCMP_DEAMINASES_2"/>
    <property type="match status" value="1"/>
</dbReference>
<organism evidence="5 6">
    <name type="scientific">Lactuca sativa</name>
    <name type="common">Garden lettuce</name>
    <dbReference type="NCBI Taxonomy" id="4236"/>
    <lineage>
        <taxon>Eukaryota</taxon>
        <taxon>Viridiplantae</taxon>
        <taxon>Streptophyta</taxon>
        <taxon>Embryophyta</taxon>
        <taxon>Tracheophyta</taxon>
        <taxon>Spermatophyta</taxon>
        <taxon>Magnoliopsida</taxon>
        <taxon>eudicotyledons</taxon>
        <taxon>Gunneridae</taxon>
        <taxon>Pentapetalae</taxon>
        <taxon>asterids</taxon>
        <taxon>campanulids</taxon>
        <taxon>Asterales</taxon>
        <taxon>Asteraceae</taxon>
        <taxon>Cichorioideae</taxon>
        <taxon>Cichorieae</taxon>
        <taxon>Lactucinae</taxon>
        <taxon>Lactuca</taxon>
    </lineage>
</organism>
<dbReference type="InterPro" id="IPR016192">
    <property type="entry name" value="APOBEC/CMP_deaminase_Zn-bd"/>
</dbReference>
<dbReference type="SUPFAM" id="SSF53927">
    <property type="entry name" value="Cytidine deaminase-like"/>
    <property type="match status" value="1"/>
</dbReference>
<protein>
    <recommendedName>
        <fullName evidence="4">CMP/dCMP-type deaminase domain-containing protein</fullName>
    </recommendedName>
</protein>
<evidence type="ECO:0000256" key="1">
    <source>
        <dbReference type="ARBA" id="ARBA00022723"/>
    </source>
</evidence>
<evidence type="ECO:0000313" key="5">
    <source>
        <dbReference type="EMBL" id="KAJ0205365.1"/>
    </source>
</evidence>
<sequence length="219" mass="24364">MGEEMPEIVAFMKLALLQSYYLVIKRNPKIAFDNLEVPVGCVIVMDGKVISCGRNQTNETRNATRHAEMEAIDVLLKEWKEKELTKHEVVKMFSNCSLYVTCEPCIMCASALSFIGTLTQTNTSFIGTLSFSKGPIGEYSGFCNLPRGEDVGRKSYKCTGGIMGEEAVSLFRNFYELGNSNGMYICIKLHIYLLNRVVSLSNKVSPFVLYSPCLSADST</sequence>
<gene>
    <name evidence="5" type="ORF">LSAT_V11C500269730</name>
</gene>
<dbReference type="PANTHER" id="PTHR11079:SF149">
    <property type="entry name" value="TRNA-SPECIFIC ADENOSINE DEAMINASE 2"/>
    <property type="match status" value="1"/>
</dbReference>
<reference evidence="5 6" key="1">
    <citation type="journal article" date="2017" name="Nat. Commun.">
        <title>Genome assembly with in vitro proximity ligation data and whole-genome triplication in lettuce.</title>
        <authorList>
            <person name="Reyes-Chin-Wo S."/>
            <person name="Wang Z."/>
            <person name="Yang X."/>
            <person name="Kozik A."/>
            <person name="Arikit S."/>
            <person name="Song C."/>
            <person name="Xia L."/>
            <person name="Froenicke L."/>
            <person name="Lavelle D.O."/>
            <person name="Truco M.J."/>
            <person name="Xia R."/>
            <person name="Zhu S."/>
            <person name="Xu C."/>
            <person name="Xu H."/>
            <person name="Xu X."/>
            <person name="Cox K."/>
            <person name="Korf I."/>
            <person name="Meyers B.C."/>
            <person name="Michelmore R.W."/>
        </authorList>
    </citation>
    <scope>NUCLEOTIDE SEQUENCE [LARGE SCALE GENOMIC DNA]</scope>
    <source>
        <strain evidence="6">cv. Salinas</strain>
        <tissue evidence="5">Seedlings</tissue>
    </source>
</reference>
<dbReference type="InterPro" id="IPR016193">
    <property type="entry name" value="Cytidine_deaminase-like"/>
</dbReference>
<dbReference type="GO" id="GO:0002100">
    <property type="term" value="P:tRNA wobble adenosine to inosine editing"/>
    <property type="evidence" value="ECO:0000318"/>
    <property type="project" value="GO_Central"/>
</dbReference>
<dbReference type="CDD" id="cd01285">
    <property type="entry name" value="nucleoside_deaminase"/>
    <property type="match status" value="1"/>
</dbReference>
<evidence type="ECO:0000256" key="3">
    <source>
        <dbReference type="ARBA" id="ARBA00022833"/>
    </source>
</evidence>
<evidence type="ECO:0000259" key="4">
    <source>
        <dbReference type="PROSITE" id="PS51747"/>
    </source>
</evidence>
<dbReference type="AlphaFoldDB" id="A0A9R1VIF3"/>
<dbReference type="InterPro" id="IPR002125">
    <property type="entry name" value="CMP_dCMP_dom"/>
</dbReference>
<dbReference type="PANTHER" id="PTHR11079">
    <property type="entry name" value="CYTOSINE DEAMINASE FAMILY MEMBER"/>
    <property type="match status" value="1"/>
</dbReference>
<keyword evidence="3" id="KW-0862">Zinc</keyword>
<evidence type="ECO:0000313" key="6">
    <source>
        <dbReference type="Proteomes" id="UP000235145"/>
    </source>
</evidence>
<dbReference type="Proteomes" id="UP000235145">
    <property type="component" value="Unassembled WGS sequence"/>
</dbReference>
<proteinExistence type="predicted"/>
<keyword evidence="1" id="KW-0479">Metal-binding</keyword>
<dbReference type="GO" id="GO:0008270">
    <property type="term" value="F:zinc ion binding"/>
    <property type="evidence" value="ECO:0007669"/>
    <property type="project" value="InterPro"/>
</dbReference>
<comment type="caution">
    <text evidence="5">The sequence shown here is derived from an EMBL/GenBank/DDBJ whole genome shotgun (WGS) entry which is preliminary data.</text>
</comment>
<dbReference type="PROSITE" id="PS00903">
    <property type="entry name" value="CYT_DCMP_DEAMINASES_1"/>
    <property type="match status" value="1"/>
</dbReference>